<sequence length="116" mass="12553">MKVCVKISSREATNPIQMVLKAIVGQNTSLQIVETPKEAGLVVVNDITVALGLLKDDENIKILIATLPGTYGASTRAGVQGLLKAYPNRVIARPMVELEGEQNIVHFLTDLKEEAK</sequence>
<evidence type="ECO:0000313" key="2">
    <source>
        <dbReference type="Proteomes" id="UP000178841"/>
    </source>
</evidence>
<gene>
    <name evidence="1" type="ORF">A2648_00135</name>
</gene>
<comment type="caution">
    <text evidence="1">The sequence shown here is derived from an EMBL/GenBank/DDBJ whole genome shotgun (WGS) entry which is preliminary data.</text>
</comment>
<name>A0A1G2CRX3_9BACT</name>
<dbReference type="AlphaFoldDB" id="A0A1G2CRX3"/>
<protein>
    <submittedName>
        <fullName evidence="1">Uncharacterized protein</fullName>
    </submittedName>
</protein>
<evidence type="ECO:0000313" key="1">
    <source>
        <dbReference type="EMBL" id="OGZ03997.1"/>
    </source>
</evidence>
<reference evidence="1 2" key="1">
    <citation type="journal article" date="2016" name="Nat. Commun.">
        <title>Thousands of microbial genomes shed light on interconnected biogeochemical processes in an aquifer system.</title>
        <authorList>
            <person name="Anantharaman K."/>
            <person name="Brown C.T."/>
            <person name="Hug L.A."/>
            <person name="Sharon I."/>
            <person name="Castelle C.J."/>
            <person name="Probst A.J."/>
            <person name="Thomas B.C."/>
            <person name="Singh A."/>
            <person name="Wilkins M.J."/>
            <person name="Karaoz U."/>
            <person name="Brodie E.L."/>
            <person name="Williams K.H."/>
            <person name="Hubbard S.S."/>
            <person name="Banfield J.F."/>
        </authorList>
    </citation>
    <scope>NUCLEOTIDE SEQUENCE [LARGE SCALE GENOMIC DNA]</scope>
</reference>
<organism evidence="1 2">
    <name type="scientific">Candidatus Lloydbacteria bacterium RIFCSPHIGHO2_01_FULL_41_20</name>
    <dbReference type="NCBI Taxonomy" id="1798657"/>
    <lineage>
        <taxon>Bacteria</taxon>
        <taxon>Candidatus Lloydiibacteriota</taxon>
    </lineage>
</organism>
<dbReference type="EMBL" id="MHLH01000012">
    <property type="protein sequence ID" value="OGZ03997.1"/>
    <property type="molecule type" value="Genomic_DNA"/>
</dbReference>
<proteinExistence type="predicted"/>
<accession>A0A1G2CRX3</accession>
<dbReference type="Proteomes" id="UP000178841">
    <property type="component" value="Unassembled WGS sequence"/>
</dbReference>